<evidence type="ECO:0000256" key="6">
    <source>
        <dbReference type="ARBA" id="ARBA00035106"/>
    </source>
</evidence>
<evidence type="ECO:0000313" key="9">
    <source>
        <dbReference type="EMBL" id="KAF2434951.1"/>
    </source>
</evidence>
<feature type="domain" description="Alpha box" evidence="8">
    <location>
        <begin position="1"/>
        <end position="31"/>
    </location>
</feature>
<keyword evidence="4 7" id="KW-0804">Transcription</keyword>
<comment type="caution">
    <text evidence="9">The sequence shown here is derived from an EMBL/GenBank/DDBJ whole genome shotgun (WGS) entry which is preliminary data.</text>
</comment>
<evidence type="ECO:0000259" key="8">
    <source>
        <dbReference type="PROSITE" id="PS51325"/>
    </source>
</evidence>
<evidence type="ECO:0000256" key="4">
    <source>
        <dbReference type="ARBA" id="ARBA00023163"/>
    </source>
</evidence>
<keyword evidence="2 7" id="KW-0805">Transcription regulation</keyword>
<dbReference type="GO" id="GO:0045895">
    <property type="term" value="P:positive regulation of mating-type specific transcription, DNA-templated"/>
    <property type="evidence" value="ECO:0007669"/>
    <property type="project" value="InterPro"/>
</dbReference>
<name>A0A9P4P1J0_9PEZI</name>
<proteinExistence type="inferred from homology"/>
<feature type="non-terminal residue" evidence="9">
    <location>
        <position position="55"/>
    </location>
</feature>
<accession>A0A9P4P1J0</accession>
<dbReference type="GO" id="GO:0008301">
    <property type="term" value="F:DNA binding, bending"/>
    <property type="evidence" value="ECO:0007669"/>
    <property type="project" value="InterPro"/>
</dbReference>
<comment type="function">
    <text evidence="6">Mating type proteins are sequence specific DNA-binding proteins that act as master switches in fungal differentiation by controlling gene expression in a cell type-specific fashion. Transcriptional activator that induces the transcription of alpha-specific genes.</text>
</comment>
<dbReference type="EMBL" id="MU007014">
    <property type="protein sequence ID" value="KAF2434951.1"/>
    <property type="molecule type" value="Genomic_DNA"/>
</dbReference>
<evidence type="ECO:0000256" key="7">
    <source>
        <dbReference type="RuleBase" id="RU003516"/>
    </source>
</evidence>
<dbReference type="OrthoDB" id="5398665at2759"/>
<protein>
    <recommendedName>
        <fullName evidence="1">Mating-type protein MAT-1</fullName>
    </recommendedName>
</protein>
<sequence length="55" mass="6154">RAISCYLALMWQEDPFKAKWTLVAKAYSIVRDQVGEAFVPLGLFLQIVCPVVGLV</sequence>
<evidence type="ECO:0000256" key="1">
    <source>
        <dbReference type="ARBA" id="ARBA00015083"/>
    </source>
</evidence>
<gene>
    <name evidence="9" type="ORF">EJ08DRAFT_552730</name>
</gene>
<comment type="subcellular location">
    <subcellularLocation>
        <location evidence="7">Nucleus</location>
    </subcellularLocation>
</comment>
<dbReference type="GO" id="GO:0005634">
    <property type="term" value="C:nucleus"/>
    <property type="evidence" value="ECO:0007669"/>
    <property type="project" value="UniProtKB-SubCell"/>
</dbReference>
<evidence type="ECO:0000256" key="2">
    <source>
        <dbReference type="ARBA" id="ARBA00023015"/>
    </source>
</evidence>
<keyword evidence="5 7" id="KW-0539">Nucleus</keyword>
<reference evidence="9" key="1">
    <citation type="journal article" date="2020" name="Stud. Mycol.">
        <title>101 Dothideomycetes genomes: a test case for predicting lifestyles and emergence of pathogens.</title>
        <authorList>
            <person name="Haridas S."/>
            <person name="Albert R."/>
            <person name="Binder M."/>
            <person name="Bloem J."/>
            <person name="Labutti K."/>
            <person name="Salamov A."/>
            <person name="Andreopoulos B."/>
            <person name="Baker S."/>
            <person name="Barry K."/>
            <person name="Bills G."/>
            <person name="Bluhm B."/>
            <person name="Cannon C."/>
            <person name="Castanera R."/>
            <person name="Culley D."/>
            <person name="Daum C."/>
            <person name="Ezra D."/>
            <person name="Gonzalez J."/>
            <person name="Henrissat B."/>
            <person name="Kuo A."/>
            <person name="Liang C."/>
            <person name="Lipzen A."/>
            <person name="Lutzoni F."/>
            <person name="Magnuson J."/>
            <person name="Mondo S."/>
            <person name="Nolan M."/>
            <person name="Ohm R."/>
            <person name="Pangilinan J."/>
            <person name="Park H.-J."/>
            <person name="Ramirez L."/>
            <person name="Alfaro M."/>
            <person name="Sun H."/>
            <person name="Tritt A."/>
            <person name="Yoshinaga Y."/>
            <person name="Zwiers L.-H."/>
            <person name="Turgeon B."/>
            <person name="Goodwin S."/>
            <person name="Spatafora J."/>
            <person name="Crous P."/>
            <person name="Grigoriev I."/>
        </authorList>
    </citation>
    <scope>NUCLEOTIDE SEQUENCE</scope>
    <source>
        <strain evidence="9">CBS 130266</strain>
    </source>
</reference>
<dbReference type="InterPro" id="IPR006856">
    <property type="entry name" value="MATalpha_HMGbox"/>
</dbReference>
<comment type="similarity">
    <text evidence="7">Belongs to the MATALPHA1 family.</text>
</comment>
<dbReference type="PROSITE" id="PS51325">
    <property type="entry name" value="ALPHA_BOX"/>
    <property type="match status" value="1"/>
</dbReference>
<dbReference type="Pfam" id="PF04769">
    <property type="entry name" value="MATalpha_HMGbox"/>
    <property type="match status" value="1"/>
</dbReference>
<evidence type="ECO:0000256" key="3">
    <source>
        <dbReference type="ARBA" id="ARBA00023125"/>
    </source>
</evidence>
<dbReference type="AlphaFoldDB" id="A0A9P4P1J0"/>
<evidence type="ECO:0000313" key="10">
    <source>
        <dbReference type="Proteomes" id="UP000800235"/>
    </source>
</evidence>
<keyword evidence="10" id="KW-1185">Reference proteome</keyword>
<organism evidence="9 10">
    <name type="scientific">Tothia fuscella</name>
    <dbReference type="NCBI Taxonomy" id="1048955"/>
    <lineage>
        <taxon>Eukaryota</taxon>
        <taxon>Fungi</taxon>
        <taxon>Dikarya</taxon>
        <taxon>Ascomycota</taxon>
        <taxon>Pezizomycotina</taxon>
        <taxon>Dothideomycetes</taxon>
        <taxon>Pleosporomycetidae</taxon>
        <taxon>Venturiales</taxon>
        <taxon>Cylindrosympodiaceae</taxon>
        <taxon>Tothia</taxon>
    </lineage>
</organism>
<evidence type="ECO:0000256" key="5">
    <source>
        <dbReference type="ARBA" id="ARBA00023242"/>
    </source>
</evidence>
<keyword evidence="3 7" id="KW-0238">DNA-binding</keyword>
<feature type="non-terminal residue" evidence="9">
    <location>
        <position position="1"/>
    </location>
</feature>
<dbReference type="Proteomes" id="UP000800235">
    <property type="component" value="Unassembled WGS sequence"/>
</dbReference>